<protein>
    <submittedName>
        <fullName evidence="2">Condensation protein</fullName>
    </submittedName>
</protein>
<feature type="domain" description="Condensation" evidence="1">
    <location>
        <begin position="42"/>
        <end position="473"/>
    </location>
</feature>
<dbReference type="Proteomes" id="UP000651156">
    <property type="component" value="Unassembled WGS sequence"/>
</dbReference>
<dbReference type="PANTHER" id="PTHR45398:SF1">
    <property type="entry name" value="ENZYME, PUTATIVE (JCVI)-RELATED"/>
    <property type="match status" value="1"/>
</dbReference>
<keyword evidence="3" id="KW-1185">Reference proteome</keyword>
<dbReference type="CDD" id="cd19531">
    <property type="entry name" value="LCL_NRPS-like"/>
    <property type="match status" value="1"/>
</dbReference>
<gene>
    <name evidence="2" type="ORF">IQ230_07945</name>
</gene>
<proteinExistence type="predicted"/>
<dbReference type="Gene3D" id="3.30.559.30">
    <property type="entry name" value="Nonribosomal peptide synthetase, condensation domain"/>
    <property type="match status" value="1"/>
</dbReference>
<reference evidence="2 3" key="1">
    <citation type="submission" date="2020-10" db="EMBL/GenBank/DDBJ databases">
        <authorList>
            <person name="Castelo-Branco R."/>
            <person name="Eusebio N."/>
            <person name="Adriana R."/>
            <person name="Vieira A."/>
            <person name="Brugerolle De Fraissinette N."/>
            <person name="Rezende De Castro R."/>
            <person name="Schneider M.P."/>
            <person name="Vasconcelos V."/>
            <person name="Leao P.N."/>
        </authorList>
    </citation>
    <scope>NUCLEOTIDE SEQUENCE [LARGE SCALE GENOMIC DNA]</scope>
    <source>
        <strain evidence="2 3">LEGE 06123</strain>
    </source>
</reference>
<evidence type="ECO:0000259" key="1">
    <source>
        <dbReference type="Pfam" id="PF00668"/>
    </source>
</evidence>
<dbReference type="RefSeq" id="WP_193931483.1">
    <property type="nucleotide sequence ID" value="NZ_CAWPMZ010000032.1"/>
</dbReference>
<sequence>MNDISARIAALSPEKRKLLLQSLNNKKASVSPQIIKSHREKNRFPLSFAQQRLWFLDQLQPGNPALNIFLPMRLTGQLNLEALKRSFNEVINRHEALRTQFILVNGEPFQVIISNLELNIPVIDLQQSPAKEAEVLQLTNQAAQLPFNLTQTPLLRVTLLRLATTEHILLLVIHHIIADGWSIGILTRELNILYKSFCQNQPSPLPNLPIQYVDFAVWQRQWLQGEHLAAQIKYWQHQLANIPVLQLPTDYPRPTVQTFRGARQAFVLPKPTLEKLKVINAHKGITLFMTLLAAFQTLLYWYTGQEDIAIGTDIANRNQPETKDLIGFFANQLVLRTNLSGNPTFEELLQRVREITVDAYANQDLSFDKLVDIINPERRLNRSPLFQVKIILENTQSSNLDLTGLTVSSAKFENPTTQLDLLLELTEKQEGLVGVLEYDTDLFNDTTARQISNSFEAILHHIIEQPNIHLQDLIKKITQSNKQNELIQNQKTKAQYQQKLKLIKRKIIQTHNMEIAE</sequence>
<dbReference type="InterPro" id="IPR023213">
    <property type="entry name" value="CAT-like_dom_sf"/>
</dbReference>
<evidence type="ECO:0000313" key="2">
    <source>
        <dbReference type="EMBL" id="MBE9190292.1"/>
    </source>
</evidence>
<dbReference type="PANTHER" id="PTHR45398">
    <property type="match status" value="1"/>
</dbReference>
<name>A0ABR9UPS9_9CHRO</name>
<accession>A0ABR9UPS9</accession>
<comment type="caution">
    <text evidence="2">The sequence shown here is derived from an EMBL/GenBank/DDBJ whole genome shotgun (WGS) entry which is preliminary data.</text>
</comment>
<dbReference type="InterPro" id="IPR001242">
    <property type="entry name" value="Condensation_dom"/>
</dbReference>
<organism evidence="2 3">
    <name type="scientific">Gloeocapsopsis crepidinum LEGE 06123</name>
    <dbReference type="NCBI Taxonomy" id="588587"/>
    <lineage>
        <taxon>Bacteria</taxon>
        <taxon>Bacillati</taxon>
        <taxon>Cyanobacteriota</taxon>
        <taxon>Cyanophyceae</taxon>
        <taxon>Oscillatoriophycideae</taxon>
        <taxon>Chroococcales</taxon>
        <taxon>Chroococcaceae</taxon>
        <taxon>Gloeocapsopsis</taxon>
    </lineage>
</organism>
<dbReference type="EMBL" id="JADEWN010000014">
    <property type="protein sequence ID" value="MBE9190292.1"/>
    <property type="molecule type" value="Genomic_DNA"/>
</dbReference>
<dbReference type="Pfam" id="PF00668">
    <property type="entry name" value="Condensation"/>
    <property type="match status" value="1"/>
</dbReference>
<dbReference type="SUPFAM" id="SSF52777">
    <property type="entry name" value="CoA-dependent acyltransferases"/>
    <property type="match status" value="2"/>
</dbReference>
<evidence type="ECO:0000313" key="3">
    <source>
        <dbReference type="Proteomes" id="UP000651156"/>
    </source>
</evidence>
<dbReference type="Gene3D" id="3.30.559.10">
    <property type="entry name" value="Chloramphenicol acetyltransferase-like domain"/>
    <property type="match status" value="1"/>
</dbReference>